<feature type="domain" description="ABC3 transporter permease C-terminal" evidence="8">
    <location>
        <begin position="361"/>
        <end position="482"/>
    </location>
</feature>
<evidence type="ECO:0000259" key="8">
    <source>
        <dbReference type="Pfam" id="PF02687"/>
    </source>
</evidence>
<feature type="transmembrane region" description="Helical" evidence="7">
    <location>
        <begin position="545"/>
        <end position="575"/>
    </location>
</feature>
<gene>
    <name evidence="9" type="ORF">KTT_02900</name>
</gene>
<evidence type="ECO:0000256" key="1">
    <source>
        <dbReference type="ARBA" id="ARBA00004651"/>
    </source>
</evidence>
<comment type="subcellular location">
    <subcellularLocation>
        <location evidence="1">Cell membrane</location>
        <topology evidence="1">Multi-pass membrane protein</topology>
    </subcellularLocation>
</comment>
<proteinExistence type="inferred from homology"/>
<evidence type="ECO:0000256" key="7">
    <source>
        <dbReference type="SAM" id="Phobius"/>
    </source>
</evidence>
<reference evidence="10" key="1">
    <citation type="submission" date="2018-12" db="EMBL/GenBank/DDBJ databases">
        <title>Tengunoibacter tsumagoiensis gen. nov., sp. nov., Dictyobacter kobayashii sp. nov., D. alpinus sp. nov., and D. joshuensis sp. nov. and description of Dictyobacteraceae fam. nov. within the order Ktedonobacterales isolated from Tengu-no-mugimeshi.</title>
        <authorList>
            <person name="Wang C.M."/>
            <person name="Zheng Y."/>
            <person name="Sakai Y."/>
            <person name="Toyoda A."/>
            <person name="Minakuchi Y."/>
            <person name="Abe K."/>
            <person name="Yokota A."/>
            <person name="Yabe S."/>
        </authorList>
    </citation>
    <scope>NUCLEOTIDE SEQUENCE [LARGE SCALE GENOMIC DNA]</scope>
    <source>
        <strain evidence="10">Uno3</strain>
    </source>
</reference>
<keyword evidence="10" id="KW-1185">Reference proteome</keyword>
<dbReference type="InterPro" id="IPR003838">
    <property type="entry name" value="ABC3_permease_C"/>
</dbReference>
<evidence type="ECO:0000313" key="9">
    <source>
        <dbReference type="EMBL" id="GCE10431.1"/>
    </source>
</evidence>
<comment type="caution">
    <text evidence="9">The sequence shown here is derived from an EMBL/GenBank/DDBJ whole genome shotgun (WGS) entry which is preliminary data.</text>
</comment>
<feature type="transmembrane region" description="Helical" evidence="7">
    <location>
        <begin position="453"/>
        <end position="480"/>
    </location>
</feature>
<dbReference type="GO" id="GO:0022857">
    <property type="term" value="F:transmembrane transporter activity"/>
    <property type="evidence" value="ECO:0007669"/>
    <property type="project" value="TreeGrafter"/>
</dbReference>
<dbReference type="Proteomes" id="UP000287352">
    <property type="component" value="Unassembled WGS sequence"/>
</dbReference>
<name>A0A401ZU92_9CHLR</name>
<organism evidence="9 10">
    <name type="scientific">Tengunoibacter tsumagoiensis</name>
    <dbReference type="NCBI Taxonomy" id="2014871"/>
    <lineage>
        <taxon>Bacteria</taxon>
        <taxon>Bacillati</taxon>
        <taxon>Chloroflexota</taxon>
        <taxon>Ktedonobacteria</taxon>
        <taxon>Ktedonobacterales</taxon>
        <taxon>Dictyobacteraceae</taxon>
        <taxon>Tengunoibacter</taxon>
    </lineage>
</organism>
<feature type="transmembrane region" description="Helical" evidence="7">
    <location>
        <begin position="359"/>
        <end position="382"/>
    </location>
</feature>
<evidence type="ECO:0000256" key="2">
    <source>
        <dbReference type="ARBA" id="ARBA00022475"/>
    </source>
</evidence>
<feature type="transmembrane region" description="Helical" evidence="7">
    <location>
        <begin position="960"/>
        <end position="983"/>
    </location>
</feature>
<feature type="transmembrane region" description="Helical" evidence="7">
    <location>
        <begin position="912"/>
        <end position="940"/>
    </location>
</feature>
<dbReference type="PANTHER" id="PTHR30572">
    <property type="entry name" value="MEMBRANE COMPONENT OF TRANSPORTER-RELATED"/>
    <property type="match status" value="1"/>
</dbReference>
<evidence type="ECO:0000256" key="4">
    <source>
        <dbReference type="ARBA" id="ARBA00022989"/>
    </source>
</evidence>
<protein>
    <recommendedName>
        <fullName evidence="8">ABC3 transporter permease C-terminal domain-containing protein</fullName>
    </recommendedName>
</protein>
<accession>A0A401ZU92</accession>
<evidence type="ECO:0000256" key="6">
    <source>
        <dbReference type="ARBA" id="ARBA00038076"/>
    </source>
</evidence>
<dbReference type="OrthoDB" id="135040at2"/>
<feature type="domain" description="ABC3 transporter permease C-terminal" evidence="8">
    <location>
        <begin position="866"/>
        <end position="980"/>
    </location>
</feature>
<dbReference type="Pfam" id="PF02687">
    <property type="entry name" value="FtsX"/>
    <property type="match status" value="2"/>
</dbReference>
<sequence length="1004" mass="108933">MSPTTRSRPQSQQKTWLPTVFTLALWQLRRTWGLLMLAGMGVLASVILVCVAPLYSQVASTAGLRDTLSASVHNSTLIVSGQSTKLLPADQQGLTSLVDKHVQDGIAPFIKSKQFSITTSFLPLEIRTTPQEPLHVSNDLLTFVSYPMDQAQGHLKLVQGRLPGDGLGEDKTLEIALTQESATNLHLQLGSVIGTDIATAFEPVFRKDNVFPLKVVGIFEQPAADDFYWHGTSFLSYVQNADANITRYIYSPLVSNVAFTRALASLWPTGNQVTSGDPTALSTLELPMTLSWYYNLEMLKITQGDLKTLTASLSNAQIATSNDPQLYASPEAFSKLTVQSPVDALTHFSDESSVATIPVMGFVLIIFFLILYFVSLMADFLVERHAGALALLRSRGASRQQIFGSLLVQSSIIALLSFLSGPFLAVEVVLWSARALLPARSLSAVNVLIDHPLAAALSVWLYALTTALIVLLAMMVAINNTTSLDVLAMRREASRATRKPLWLRWNLDLVAVVMMVVGYIVTAYLTNSNILDPQLRLLLLSPLVLARTIFSVLAAILLFLRIFPYLLSLGSWLTIRNRGAASMVALAQMSRSPRQALRLTLLLSLATAFAIFALIFYSSQAQRAYDVAAYQVGSDFSGIPVPMLDLTNLNDATHSYENIPGVKSASLGYYSPDLKAGANLDLSLNLLAVDAETYGRTIYWPQDNSTATVGDLTRQLSVRREAAIKNNLVPAIVDSTLWDTLELTPGKEFVLSDSNSLGTKLSFVALAKVQHIPSLPLPGAMIVDATTYMTVYGQNVANSAPLHFNRVWLQARDGNSRTQIRITTALQNGSTAVDGLQDRLALIDTLHHAPLYLDLIGILALGPMTVLLLALVGNLLASWLNAHDRLSSFALLRALGAAPRQIASTLTWEQSIIYTTGMVLGVLFGAFVSTMIVPALLFTSSTGANTSSEELYLAQNIPPIQIIVPTLVGLAVAVLLGVCILALGMMIRIVSRPGIAQTLRLNED</sequence>
<dbReference type="EMBL" id="BIFR01000001">
    <property type="protein sequence ID" value="GCE10431.1"/>
    <property type="molecule type" value="Genomic_DNA"/>
</dbReference>
<dbReference type="GO" id="GO:0005886">
    <property type="term" value="C:plasma membrane"/>
    <property type="evidence" value="ECO:0007669"/>
    <property type="project" value="UniProtKB-SubCell"/>
</dbReference>
<feature type="transmembrane region" description="Helical" evidence="7">
    <location>
        <begin position="501"/>
        <end position="525"/>
    </location>
</feature>
<feature type="transmembrane region" description="Helical" evidence="7">
    <location>
        <begin position="596"/>
        <end position="617"/>
    </location>
</feature>
<dbReference type="InterPro" id="IPR050250">
    <property type="entry name" value="Macrolide_Exporter_MacB"/>
</dbReference>
<keyword evidence="2" id="KW-1003">Cell membrane</keyword>
<keyword evidence="3 7" id="KW-0812">Transmembrane</keyword>
<evidence type="ECO:0000313" key="10">
    <source>
        <dbReference type="Proteomes" id="UP000287352"/>
    </source>
</evidence>
<evidence type="ECO:0000256" key="5">
    <source>
        <dbReference type="ARBA" id="ARBA00023136"/>
    </source>
</evidence>
<dbReference type="RefSeq" id="WP_126578034.1">
    <property type="nucleotide sequence ID" value="NZ_BIFR01000001.1"/>
</dbReference>
<feature type="transmembrane region" description="Helical" evidence="7">
    <location>
        <begin position="403"/>
        <end position="433"/>
    </location>
</feature>
<feature type="transmembrane region" description="Helical" evidence="7">
    <location>
        <begin position="855"/>
        <end position="877"/>
    </location>
</feature>
<comment type="similarity">
    <text evidence="6">Belongs to the ABC-4 integral membrane protein family.</text>
</comment>
<dbReference type="PANTHER" id="PTHR30572:SF4">
    <property type="entry name" value="ABC TRANSPORTER PERMEASE YTRF"/>
    <property type="match status" value="1"/>
</dbReference>
<feature type="transmembrane region" description="Helical" evidence="7">
    <location>
        <begin position="32"/>
        <end position="55"/>
    </location>
</feature>
<dbReference type="AlphaFoldDB" id="A0A401ZU92"/>
<keyword evidence="4 7" id="KW-1133">Transmembrane helix</keyword>
<evidence type="ECO:0000256" key="3">
    <source>
        <dbReference type="ARBA" id="ARBA00022692"/>
    </source>
</evidence>
<keyword evidence="5 7" id="KW-0472">Membrane</keyword>